<protein>
    <submittedName>
        <fullName evidence="1">Unannotated protein</fullName>
    </submittedName>
</protein>
<evidence type="ECO:0000313" key="1">
    <source>
        <dbReference type="EMBL" id="CAB4943688.1"/>
    </source>
</evidence>
<proteinExistence type="predicted"/>
<dbReference type="EMBL" id="CAFBNF010000099">
    <property type="protein sequence ID" value="CAB4943688.1"/>
    <property type="molecule type" value="Genomic_DNA"/>
</dbReference>
<dbReference type="AlphaFoldDB" id="A0A6J7JJG0"/>
<accession>A0A6J7JJG0</accession>
<organism evidence="1">
    <name type="scientific">freshwater metagenome</name>
    <dbReference type="NCBI Taxonomy" id="449393"/>
    <lineage>
        <taxon>unclassified sequences</taxon>
        <taxon>metagenomes</taxon>
        <taxon>ecological metagenomes</taxon>
    </lineage>
</organism>
<sequence>MRPRAWAWLAGAVVAALGATTFVTPAQSMPVRAFGAPISIAPPVVDVYGPSMAVLPDGTVGVAWTSTLNTVRMAIRRPGTNTFVTLTPLTLTDSIVTDGPSASWPVVTLRPAGSEFLLGWGESMGGSVRVRVARVAAAATAVPAPATVSGGDSISSVPVAFGTATDGSAVAAWGIVSPFGFEIRAARRAGTSGAWQQLGDVGVTSLPFDLVAGIDSSRSVTVAWIQLSGALIDVKVRSRRGDTWSPVLVAGSVTPSGLAASRLVDVETSGTATALAFVDIVSGTSGYSVDAVARGIRVLHRPTPTSPWTMSGSLVGPGRYAASPSLAMTPGGGAVVRFLDLRDGTAPPWRTASTMLAQRTTLGGPWSAARLVEAVSVDSSIDDITMARMDPVLAGDGTAVMLLPAPYAAGGGTVALGASTTWRTGWGTAFTEQPTLPARPYTQMTTGMVLDPAGRATLTYIDDTTFGLVAATTALPKPFARTRAALSSASPRVGVAVTCKSAWTGAKTLAFRWLRGGSAIARATSKTYVPKAADRDRGLSCRVTATNPTGSTVTTSVARTVGG</sequence>
<dbReference type="Gene3D" id="2.60.40.2700">
    <property type="match status" value="1"/>
</dbReference>
<name>A0A6J7JJG0_9ZZZZ</name>
<gene>
    <name evidence="1" type="ORF">UFOPK3773_01002</name>
</gene>
<reference evidence="1" key="1">
    <citation type="submission" date="2020-05" db="EMBL/GenBank/DDBJ databases">
        <authorList>
            <person name="Chiriac C."/>
            <person name="Salcher M."/>
            <person name="Ghai R."/>
            <person name="Kavagutti S V."/>
        </authorList>
    </citation>
    <scope>NUCLEOTIDE SEQUENCE</scope>
</reference>